<sequence length="823" mass="89608">MMAMSAATTVTQFAHAKLGVTPPEQFSVPEGFEVQLVYEVPAREQGSWVSLTVDPKGRLVACDQDGSLYRIDVSGEEAKIEALDVEIQSAQGLLFAFDSLYVNVNGRKQSDNGVYRLQDTNGDDRYDSVKHILPLQGGGEHGPHALILSHDGKRIITCGGNMTKLPQDIARSRVPQVWDEDHLLGRMPDARGHASDRMAPGGWVGSFAPDGSDFELIATGFRNEYDIALNRSGDLFSYDADMEWDVGTPWYRPTRINHVVSGAEFGWRNGTGKWPAYYPDSFGAAVNIGPGSPTGICFGYGAKFPAKYQNALFIADWSYGNIHAVHLEADGSTYTGNYETFATAAPLPVTDLVVRPQDGALYFAIGGRKTQSGLYRIVYTGTQSTEPVADQPNESGEAEARFVKLRKRLESFHLGGPKPKAVGLAMKHLGSKDRGVRFAARIALEHQGADAWKDQLDSINGDHARIIAVVALARTGEKADQALALGALEKCDWGKLSDQGKIDLLRAYALVAIRLGEFNDEQRAAVVDKIQGQFPSGNDNLDRELAQMLTYVDAPGATRAIIDAMASAPSQENQIFYALTLRDSAGDWDEGSARDYFGWFSKLQRARGGMSFGGFINNIKNAALEHVDPALKEKLADVINPPKVEEGETEQRALVKNWTIDELLPVVDQSDAPDFANGEKVFAAAQCYKCHRMGIQGGILGPDLTGAGGRFSSKDLLTAIIDPNQVISDQYGATQFLTDEGRIVVGRVVNMSGNKLRVMTNMLDPSALTDVVRESVEETRPAKASMMPAGLLDTFTKEEIVDLIAYLRAGGNKSHSIYRASKD</sequence>
<dbReference type="SUPFAM" id="SSF50952">
    <property type="entry name" value="Soluble quinoprotein glucose dehydrogenase"/>
    <property type="match status" value="1"/>
</dbReference>
<dbReference type="NCBIfam" id="TIGR02603">
    <property type="entry name" value="CxxCH_TIGR02603"/>
    <property type="match status" value="1"/>
</dbReference>
<protein>
    <submittedName>
        <fullName evidence="6">C-type cytochrome</fullName>
    </submittedName>
</protein>
<evidence type="ECO:0000259" key="5">
    <source>
        <dbReference type="PROSITE" id="PS51007"/>
    </source>
</evidence>
<dbReference type="SUPFAM" id="SSF46626">
    <property type="entry name" value="Cytochrome c"/>
    <property type="match status" value="1"/>
</dbReference>
<dbReference type="Gene3D" id="2.120.10.30">
    <property type="entry name" value="TolB, C-terminal domain"/>
    <property type="match status" value="1"/>
</dbReference>
<keyword evidence="1 4" id="KW-0349">Heme</keyword>
<gene>
    <name evidence="6" type="ORF">QTN89_11715</name>
</gene>
<proteinExistence type="predicted"/>
<evidence type="ECO:0000256" key="2">
    <source>
        <dbReference type="ARBA" id="ARBA00022723"/>
    </source>
</evidence>
<dbReference type="InterPro" id="IPR009056">
    <property type="entry name" value="Cyt_c-like_dom"/>
</dbReference>
<evidence type="ECO:0000313" key="7">
    <source>
        <dbReference type="Proteomes" id="UP001239462"/>
    </source>
</evidence>
<name>A0ABT7PIE4_9BACT</name>
<dbReference type="EMBL" id="JASZZN010000007">
    <property type="protein sequence ID" value="MDM4016103.1"/>
    <property type="molecule type" value="Genomic_DNA"/>
</dbReference>
<keyword evidence="2 4" id="KW-0479">Metal-binding</keyword>
<accession>A0ABT7PIE4</accession>
<dbReference type="Pfam" id="PF00034">
    <property type="entry name" value="Cytochrom_C"/>
    <property type="match status" value="1"/>
</dbReference>
<dbReference type="Gene3D" id="1.10.760.10">
    <property type="entry name" value="Cytochrome c-like domain"/>
    <property type="match status" value="1"/>
</dbReference>
<evidence type="ECO:0000256" key="4">
    <source>
        <dbReference type="PROSITE-ProRule" id="PRU00433"/>
    </source>
</evidence>
<dbReference type="Proteomes" id="UP001239462">
    <property type="component" value="Unassembled WGS sequence"/>
</dbReference>
<dbReference type="PANTHER" id="PTHR33546">
    <property type="entry name" value="LARGE, MULTIFUNCTIONAL SECRETED PROTEIN-RELATED"/>
    <property type="match status" value="1"/>
</dbReference>
<dbReference type="InterPro" id="IPR011042">
    <property type="entry name" value="6-blade_b-propeller_TolB-like"/>
</dbReference>
<dbReference type="PANTHER" id="PTHR33546:SF1">
    <property type="entry name" value="LARGE, MULTIFUNCTIONAL SECRETED PROTEIN"/>
    <property type="match status" value="1"/>
</dbReference>
<reference evidence="6 7" key="1">
    <citation type="submission" date="2023-06" db="EMBL/GenBank/DDBJ databases">
        <title>Roseiconus lacunae JC819 isolated from Gulf of Mannar region, Tamil Nadu.</title>
        <authorList>
            <person name="Pk S."/>
            <person name="Ch S."/>
            <person name="Ch V.R."/>
        </authorList>
    </citation>
    <scope>NUCLEOTIDE SEQUENCE [LARGE SCALE GENOMIC DNA]</scope>
    <source>
        <strain evidence="6 7">JC819</strain>
    </source>
</reference>
<feature type="domain" description="Cytochrome c" evidence="5">
    <location>
        <begin position="673"/>
        <end position="811"/>
    </location>
</feature>
<dbReference type="InterPro" id="IPR013427">
    <property type="entry name" value="Haem-bd_dom_put"/>
</dbReference>
<dbReference type="InterPro" id="IPR011041">
    <property type="entry name" value="Quinoprot_gluc/sorb_DH_b-prop"/>
</dbReference>
<comment type="caution">
    <text evidence="6">The sequence shown here is derived from an EMBL/GenBank/DDBJ whole genome shotgun (WGS) entry which is preliminary data.</text>
</comment>
<evidence type="ECO:0000256" key="1">
    <source>
        <dbReference type="ARBA" id="ARBA00022617"/>
    </source>
</evidence>
<evidence type="ECO:0000313" key="6">
    <source>
        <dbReference type="EMBL" id="MDM4016103.1"/>
    </source>
</evidence>
<organism evidence="6 7">
    <name type="scientific">Roseiconus lacunae</name>
    <dbReference type="NCBI Taxonomy" id="2605694"/>
    <lineage>
        <taxon>Bacteria</taxon>
        <taxon>Pseudomonadati</taxon>
        <taxon>Planctomycetota</taxon>
        <taxon>Planctomycetia</taxon>
        <taxon>Pirellulales</taxon>
        <taxon>Pirellulaceae</taxon>
        <taxon>Roseiconus</taxon>
    </lineage>
</organism>
<keyword evidence="7" id="KW-1185">Reference proteome</keyword>
<keyword evidence="3 4" id="KW-0408">Iron</keyword>
<dbReference type="InterPro" id="IPR036909">
    <property type="entry name" value="Cyt_c-like_dom_sf"/>
</dbReference>
<evidence type="ECO:0000256" key="3">
    <source>
        <dbReference type="ARBA" id="ARBA00023004"/>
    </source>
</evidence>
<dbReference type="PROSITE" id="PS51007">
    <property type="entry name" value="CYTC"/>
    <property type="match status" value="1"/>
</dbReference>